<evidence type="ECO:0000313" key="5">
    <source>
        <dbReference type="Proteomes" id="UP000001556"/>
    </source>
</evidence>
<dbReference type="HOGENOM" id="CLU_2600375_0_0_9"/>
<dbReference type="SUPFAM" id="SSF103481">
    <property type="entry name" value="Multidrug resistance efflux transporter EmrE"/>
    <property type="match status" value="1"/>
</dbReference>
<dbReference type="InterPro" id="IPR000620">
    <property type="entry name" value="EamA_dom"/>
</dbReference>
<evidence type="ECO:0000256" key="2">
    <source>
        <dbReference type="SAM" id="Phobius"/>
    </source>
</evidence>
<dbReference type="eggNOG" id="COG0697">
    <property type="taxonomic scope" value="Bacteria"/>
</dbReference>
<dbReference type="AlphaFoldDB" id="A4J1G1"/>
<proteinExistence type="inferred from homology"/>
<dbReference type="InterPro" id="IPR037185">
    <property type="entry name" value="EmrE-like"/>
</dbReference>
<keyword evidence="5" id="KW-1185">Reference proteome</keyword>
<organism evidence="4 5">
    <name type="scientific">Desulforamulus reducens (strain ATCC BAA-1160 / DSM 100696 / MI-1)</name>
    <name type="common">Desulfotomaculum reducens</name>
    <dbReference type="NCBI Taxonomy" id="349161"/>
    <lineage>
        <taxon>Bacteria</taxon>
        <taxon>Bacillati</taxon>
        <taxon>Bacillota</taxon>
        <taxon>Clostridia</taxon>
        <taxon>Eubacteriales</taxon>
        <taxon>Peptococcaceae</taxon>
        <taxon>Desulforamulus</taxon>
    </lineage>
</organism>
<keyword evidence="2" id="KW-0812">Transmembrane</keyword>
<keyword evidence="2" id="KW-0472">Membrane</keyword>
<dbReference type="Pfam" id="PF00892">
    <property type="entry name" value="EamA"/>
    <property type="match status" value="1"/>
</dbReference>
<comment type="similarity">
    <text evidence="1">Belongs to the EamA transporter family.</text>
</comment>
<dbReference type="GO" id="GO:0016020">
    <property type="term" value="C:membrane"/>
    <property type="evidence" value="ECO:0007669"/>
    <property type="project" value="InterPro"/>
</dbReference>
<dbReference type="EMBL" id="CP000612">
    <property type="protein sequence ID" value="ABO48914.1"/>
    <property type="molecule type" value="Genomic_DNA"/>
</dbReference>
<feature type="domain" description="EamA" evidence="3">
    <location>
        <begin position="3"/>
        <end position="65"/>
    </location>
</feature>
<name>A4J1G1_DESRM</name>
<evidence type="ECO:0000313" key="4">
    <source>
        <dbReference type="EMBL" id="ABO48914.1"/>
    </source>
</evidence>
<reference evidence="4 5" key="1">
    <citation type="submission" date="2007-03" db="EMBL/GenBank/DDBJ databases">
        <title>Complete sequence of Desulfotomaculum reducens MI-1.</title>
        <authorList>
            <consortium name="US DOE Joint Genome Institute"/>
            <person name="Copeland A."/>
            <person name="Lucas S."/>
            <person name="Lapidus A."/>
            <person name="Barry K."/>
            <person name="Detter J.C."/>
            <person name="Glavina del Rio T."/>
            <person name="Hammon N."/>
            <person name="Israni S."/>
            <person name="Dalin E."/>
            <person name="Tice H."/>
            <person name="Pitluck S."/>
            <person name="Sims D."/>
            <person name="Brettin T."/>
            <person name="Bruce D."/>
            <person name="Han C."/>
            <person name="Tapia R."/>
            <person name="Schmutz J."/>
            <person name="Larimer F."/>
            <person name="Land M."/>
            <person name="Hauser L."/>
            <person name="Kyrpides N."/>
            <person name="Kim E."/>
            <person name="Tebo B.M."/>
            <person name="Richardson P."/>
        </authorList>
    </citation>
    <scope>NUCLEOTIDE SEQUENCE [LARGE SCALE GENOMIC DNA]</scope>
    <source>
        <strain evidence="4 5">MI-1</strain>
    </source>
</reference>
<protein>
    <submittedName>
        <fullName evidence="4">Membrane protein</fullName>
    </submittedName>
</protein>
<keyword evidence="2" id="KW-1133">Transmembrane helix</keyword>
<accession>A4J1G1</accession>
<dbReference type="KEGG" id="drm:Dred_0366"/>
<evidence type="ECO:0000256" key="1">
    <source>
        <dbReference type="ARBA" id="ARBA00007362"/>
    </source>
</evidence>
<dbReference type="STRING" id="349161.Dred_0366"/>
<sequence>MGLGLLGGVIPTFLLAKGVPQVGAGMSTILCSSELPVALLASALILAEKSTLLQWCGVVLIILGISTPYISLLRHQHRV</sequence>
<dbReference type="Proteomes" id="UP000001556">
    <property type="component" value="Chromosome"/>
</dbReference>
<evidence type="ECO:0000259" key="3">
    <source>
        <dbReference type="Pfam" id="PF00892"/>
    </source>
</evidence>
<feature type="transmembrane region" description="Helical" evidence="2">
    <location>
        <begin position="52"/>
        <end position="73"/>
    </location>
</feature>
<gene>
    <name evidence="4" type="ordered locus">Dred_0366</name>
</gene>